<dbReference type="PRINTS" id="PR00411">
    <property type="entry name" value="PNDRDTASEI"/>
</dbReference>
<dbReference type="PRINTS" id="PR00368">
    <property type="entry name" value="FADPNR"/>
</dbReference>
<keyword evidence="3" id="KW-1185">Reference proteome</keyword>
<dbReference type="InterPro" id="IPR050982">
    <property type="entry name" value="Auxin_biosynth/cation_transpt"/>
</dbReference>
<evidence type="ECO:0000313" key="2">
    <source>
        <dbReference type="EMBL" id="MEX4006728.1"/>
    </source>
</evidence>
<dbReference type="EMBL" id="JAZHFV010000002">
    <property type="protein sequence ID" value="MEX4006728.1"/>
    <property type="molecule type" value="Genomic_DNA"/>
</dbReference>
<dbReference type="SUPFAM" id="SSF51905">
    <property type="entry name" value="FAD/NAD(P)-binding domain"/>
    <property type="match status" value="1"/>
</dbReference>
<dbReference type="PANTHER" id="PTHR43539">
    <property type="entry name" value="FLAVIN-BINDING MONOOXYGENASE-LIKE PROTEIN (AFU_ORTHOLOGUE AFUA_4G09220)"/>
    <property type="match status" value="1"/>
</dbReference>
<protein>
    <submittedName>
        <fullName evidence="2">NAD(P)/FAD-dependent oxidoreductase</fullName>
        <ecNumber evidence="2">1.14.13.-</ecNumber>
    </submittedName>
</protein>
<dbReference type="RefSeq" id="WP_368802019.1">
    <property type="nucleotide sequence ID" value="NZ_JAZHFV010000002.1"/>
</dbReference>
<name>A0ABV3WPZ5_9HYPH</name>
<comment type="caution">
    <text evidence="2">The sequence shown here is derived from an EMBL/GenBank/DDBJ whole genome shotgun (WGS) entry which is preliminary data.</text>
</comment>
<organism evidence="2 3">
    <name type="scientific">Neoaquamicrobium sediminum</name>
    <dbReference type="NCBI Taxonomy" id="1849104"/>
    <lineage>
        <taxon>Bacteria</taxon>
        <taxon>Pseudomonadati</taxon>
        <taxon>Pseudomonadota</taxon>
        <taxon>Alphaproteobacteria</taxon>
        <taxon>Hyphomicrobiales</taxon>
        <taxon>Phyllobacteriaceae</taxon>
        <taxon>Neoaquamicrobium</taxon>
    </lineage>
</organism>
<dbReference type="GO" id="GO:0016491">
    <property type="term" value="F:oxidoreductase activity"/>
    <property type="evidence" value="ECO:0007669"/>
    <property type="project" value="UniProtKB-KW"/>
</dbReference>
<proteinExistence type="predicted"/>
<keyword evidence="1 2" id="KW-0560">Oxidoreductase</keyword>
<dbReference type="InterPro" id="IPR036188">
    <property type="entry name" value="FAD/NAD-bd_sf"/>
</dbReference>
<dbReference type="Proteomes" id="UP001559025">
    <property type="component" value="Unassembled WGS sequence"/>
</dbReference>
<sequence>MQRFVLVIGAGQAGLAAGYHLARAGASFLIVDGASRVGDSWRARYDSLTLFTPRQFSALPGLNLDGNRELYPGRDEFAGYLERYASHFEFPIRLNTRVVRLCKDDGVFNATLDDGSEIRASEVIVATGGFQQALTPAVAGQFGSGVLQLTTQTYRNPHQLPEGPVLIVGDGASGRDIAAEAAQSQSTILSTGKPRRLFPERAFGKSVWWWLNVSGVLRAPAESWIGNKLKQSDAFPDRSRSFSALAGLGIRIAPRLSGASGSEARLADGTSAAIRTVIWAVGYRDDNRWIDIPGAMAADGSVLQRGGISPAPGMFFVGRPWQRNRASALVMGAGPDASHVVASLLHERKRPRARSSG</sequence>
<reference evidence="2 3" key="1">
    <citation type="submission" date="2024-01" db="EMBL/GenBank/DDBJ databases">
        <title>New evidence supports the origin of RcGTA from prophage.</title>
        <authorList>
            <person name="Xu Y."/>
            <person name="Liu B."/>
            <person name="Chen F."/>
        </authorList>
    </citation>
    <scope>NUCLEOTIDE SEQUENCE [LARGE SCALE GENOMIC DNA]</scope>
    <source>
        <strain evidence="2 3">CBW1107-2</strain>
    </source>
</reference>
<gene>
    <name evidence="2" type="ORF">V1479_05385</name>
</gene>
<evidence type="ECO:0000256" key="1">
    <source>
        <dbReference type="ARBA" id="ARBA00023002"/>
    </source>
</evidence>
<dbReference type="Pfam" id="PF13738">
    <property type="entry name" value="Pyr_redox_3"/>
    <property type="match status" value="1"/>
</dbReference>
<dbReference type="EC" id="1.14.13.-" evidence="2"/>
<dbReference type="PANTHER" id="PTHR43539:SF78">
    <property type="entry name" value="FLAVIN-CONTAINING MONOOXYGENASE"/>
    <property type="match status" value="1"/>
</dbReference>
<evidence type="ECO:0000313" key="3">
    <source>
        <dbReference type="Proteomes" id="UP001559025"/>
    </source>
</evidence>
<accession>A0ABV3WPZ5</accession>
<dbReference type="Gene3D" id="3.50.50.60">
    <property type="entry name" value="FAD/NAD(P)-binding domain"/>
    <property type="match status" value="1"/>
</dbReference>